<dbReference type="Gene3D" id="1.10.8.60">
    <property type="match status" value="1"/>
</dbReference>
<evidence type="ECO:0000256" key="3">
    <source>
        <dbReference type="ARBA" id="ARBA00023015"/>
    </source>
</evidence>
<dbReference type="Pfam" id="PF00571">
    <property type="entry name" value="CBS"/>
    <property type="match status" value="2"/>
</dbReference>
<dbReference type="AlphaFoldDB" id="A0A8X8IC83"/>
<dbReference type="PROSITE" id="PS51371">
    <property type="entry name" value="CBS"/>
    <property type="match status" value="2"/>
</dbReference>
<dbReference type="SMART" id="SM00382">
    <property type="entry name" value="AAA"/>
    <property type="match status" value="1"/>
</dbReference>
<dbReference type="Pfam" id="PF00989">
    <property type="entry name" value="PAS"/>
    <property type="match status" value="1"/>
</dbReference>
<dbReference type="InterPro" id="IPR025662">
    <property type="entry name" value="Sigma_54_int_dom_ATP-bd_1"/>
</dbReference>
<gene>
    <name evidence="10" type="ORF">HUR95_15370</name>
</gene>
<evidence type="ECO:0000256" key="2">
    <source>
        <dbReference type="ARBA" id="ARBA00022840"/>
    </source>
</evidence>
<dbReference type="PANTHER" id="PTHR32071">
    <property type="entry name" value="TRANSCRIPTIONAL REGULATORY PROTEIN"/>
    <property type="match status" value="1"/>
</dbReference>
<evidence type="ECO:0000259" key="8">
    <source>
        <dbReference type="PROSITE" id="PS50112"/>
    </source>
</evidence>
<dbReference type="InterPro" id="IPR027417">
    <property type="entry name" value="P-loop_NTPase"/>
</dbReference>
<feature type="domain" description="CBS" evidence="9">
    <location>
        <begin position="7"/>
        <end position="64"/>
    </location>
</feature>
<dbReference type="Gene3D" id="3.40.50.300">
    <property type="entry name" value="P-loop containing nucleotide triphosphate hydrolases"/>
    <property type="match status" value="1"/>
</dbReference>
<dbReference type="InterPro" id="IPR025943">
    <property type="entry name" value="Sigma_54_int_dom_ATP-bd_2"/>
</dbReference>
<dbReference type="Gene3D" id="1.10.10.60">
    <property type="entry name" value="Homeodomain-like"/>
    <property type="match status" value="1"/>
</dbReference>
<dbReference type="PANTHER" id="PTHR32071:SF57">
    <property type="entry name" value="C4-DICARBOXYLATE TRANSPORT TRANSCRIPTIONAL REGULATORY PROTEIN DCTD"/>
    <property type="match status" value="1"/>
</dbReference>
<feature type="domain" description="CBS" evidence="9">
    <location>
        <begin position="72"/>
        <end position="129"/>
    </location>
</feature>
<dbReference type="PROSITE" id="PS50045">
    <property type="entry name" value="SIGMA54_INTERACT_4"/>
    <property type="match status" value="1"/>
</dbReference>
<dbReference type="SUPFAM" id="SSF46689">
    <property type="entry name" value="Homeodomain-like"/>
    <property type="match status" value="1"/>
</dbReference>
<dbReference type="InterPro" id="IPR003593">
    <property type="entry name" value="AAA+_ATPase"/>
</dbReference>
<evidence type="ECO:0000259" key="7">
    <source>
        <dbReference type="PROSITE" id="PS50045"/>
    </source>
</evidence>
<dbReference type="SUPFAM" id="SSF55785">
    <property type="entry name" value="PYP-like sensor domain (PAS domain)"/>
    <property type="match status" value="1"/>
</dbReference>
<dbReference type="InterPro" id="IPR058031">
    <property type="entry name" value="AAA_lid_NorR"/>
</dbReference>
<evidence type="ECO:0000313" key="10">
    <source>
        <dbReference type="EMBL" id="QZT35492.1"/>
    </source>
</evidence>
<dbReference type="Proteomes" id="UP000825179">
    <property type="component" value="Chromosome"/>
</dbReference>
<dbReference type="PROSITE" id="PS00688">
    <property type="entry name" value="SIGMA54_INTERACT_3"/>
    <property type="match status" value="1"/>
</dbReference>
<evidence type="ECO:0000256" key="1">
    <source>
        <dbReference type="ARBA" id="ARBA00022741"/>
    </source>
</evidence>
<dbReference type="InterPro" id="IPR009057">
    <property type="entry name" value="Homeodomain-like_sf"/>
</dbReference>
<dbReference type="InterPro" id="IPR000644">
    <property type="entry name" value="CBS_dom"/>
</dbReference>
<dbReference type="CDD" id="cd00009">
    <property type="entry name" value="AAA"/>
    <property type="match status" value="1"/>
</dbReference>
<dbReference type="CDD" id="cd00130">
    <property type="entry name" value="PAS"/>
    <property type="match status" value="1"/>
</dbReference>
<dbReference type="InterPro" id="IPR046342">
    <property type="entry name" value="CBS_dom_sf"/>
</dbReference>
<accession>A0A8X8IC83</accession>
<dbReference type="GO" id="GO:0043565">
    <property type="term" value="F:sequence-specific DNA binding"/>
    <property type="evidence" value="ECO:0007669"/>
    <property type="project" value="InterPro"/>
</dbReference>
<dbReference type="InterPro" id="IPR000014">
    <property type="entry name" value="PAS"/>
</dbReference>
<dbReference type="Gene3D" id="3.30.450.20">
    <property type="entry name" value="PAS domain"/>
    <property type="match status" value="1"/>
</dbReference>
<organism evidence="10 11">
    <name type="scientific">Caldalkalibacillus thermarum (strain TA2.A1)</name>
    <dbReference type="NCBI Taxonomy" id="986075"/>
    <lineage>
        <taxon>Bacteria</taxon>
        <taxon>Bacillati</taxon>
        <taxon>Bacillota</taxon>
        <taxon>Bacilli</taxon>
        <taxon>Bacillales</taxon>
        <taxon>Bacillaceae</taxon>
        <taxon>Caldalkalibacillus</taxon>
    </lineage>
</organism>
<dbReference type="Pfam" id="PF00158">
    <property type="entry name" value="Sigma54_activat"/>
    <property type="match status" value="1"/>
</dbReference>
<keyword evidence="6" id="KW-0129">CBS domain</keyword>
<keyword evidence="1" id="KW-0547">Nucleotide-binding</keyword>
<dbReference type="InterPro" id="IPR035965">
    <property type="entry name" value="PAS-like_dom_sf"/>
</dbReference>
<keyword evidence="3" id="KW-0805">Transcription regulation</keyword>
<dbReference type="CDD" id="cd02205">
    <property type="entry name" value="CBS_pair_SF"/>
    <property type="match status" value="1"/>
</dbReference>
<keyword evidence="5" id="KW-0804">Transcription</keyword>
<dbReference type="Gene3D" id="3.10.580.10">
    <property type="entry name" value="CBS-domain"/>
    <property type="match status" value="1"/>
</dbReference>
<dbReference type="SMART" id="SM00116">
    <property type="entry name" value="CBS"/>
    <property type="match status" value="2"/>
</dbReference>
<dbReference type="GO" id="GO:0006355">
    <property type="term" value="P:regulation of DNA-templated transcription"/>
    <property type="evidence" value="ECO:0007669"/>
    <property type="project" value="InterPro"/>
</dbReference>
<evidence type="ECO:0000256" key="4">
    <source>
        <dbReference type="ARBA" id="ARBA00023125"/>
    </source>
</evidence>
<reference evidence="10 11" key="1">
    <citation type="journal article" date="2020" name="Extremophiles">
        <title>Genomic analysis of Caldalkalibacillus thermarum TA2.A1 reveals aerobic alkaliphilic metabolism and evolutionary hallmarks linking alkaliphilic bacteria and plant life.</title>
        <authorList>
            <person name="de Jong S.I."/>
            <person name="van den Broek M.A."/>
            <person name="Merkel A.Y."/>
            <person name="de la Torre Cortes P."/>
            <person name="Kalamorz F."/>
            <person name="Cook G.M."/>
            <person name="van Loosdrecht M.C.M."/>
            <person name="McMillan D.G.G."/>
        </authorList>
    </citation>
    <scope>NUCLEOTIDE SEQUENCE [LARGE SCALE GENOMIC DNA]</scope>
    <source>
        <strain evidence="10 11">TA2.A1</strain>
    </source>
</reference>
<dbReference type="NCBIfam" id="TIGR00229">
    <property type="entry name" value="sensory_box"/>
    <property type="match status" value="1"/>
</dbReference>
<evidence type="ECO:0000256" key="6">
    <source>
        <dbReference type="PROSITE-ProRule" id="PRU00703"/>
    </source>
</evidence>
<dbReference type="InterPro" id="IPR025944">
    <property type="entry name" value="Sigma_54_int_dom_CS"/>
</dbReference>
<dbReference type="KEGG" id="cthu:HUR95_15370"/>
<keyword evidence="4" id="KW-0238">DNA-binding</keyword>
<dbReference type="InterPro" id="IPR002197">
    <property type="entry name" value="HTH_Fis"/>
</dbReference>
<dbReference type="PROSITE" id="PS00676">
    <property type="entry name" value="SIGMA54_INTERACT_2"/>
    <property type="match status" value="1"/>
</dbReference>
<dbReference type="InterPro" id="IPR002078">
    <property type="entry name" value="Sigma_54_int"/>
</dbReference>
<protein>
    <submittedName>
        <fullName evidence="10">Sigma 54-interacting transcriptional regulator</fullName>
    </submittedName>
</protein>
<dbReference type="PROSITE" id="PS00675">
    <property type="entry name" value="SIGMA54_INTERACT_1"/>
    <property type="match status" value="1"/>
</dbReference>
<keyword evidence="11" id="KW-1185">Reference proteome</keyword>
<dbReference type="EMBL" id="CP082237">
    <property type="protein sequence ID" value="QZT35492.1"/>
    <property type="molecule type" value="Genomic_DNA"/>
</dbReference>
<feature type="domain" description="Sigma-54 factor interaction" evidence="7">
    <location>
        <begin position="277"/>
        <end position="507"/>
    </location>
</feature>
<dbReference type="PROSITE" id="PS50112">
    <property type="entry name" value="PAS"/>
    <property type="match status" value="1"/>
</dbReference>
<proteinExistence type="predicted"/>
<dbReference type="SUPFAM" id="SSF52540">
    <property type="entry name" value="P-loop containing nucleoside triphosphate hydrolases"/>
    <property type="match status" value="1"/>
</dbReference>
<dbReference type="SMART" id="SM00091">
    <property type="entry name" value="PAS"/>
    <property type="match status" value="1"/>
</dbReference>
<dbReference type="Pfam" id="PF25601">
    <property type="entry name" value="AAA_lid_14"/>
    <property type="match status" value="1"/>
</dbReference>
<dbReference type="GO" id="GO:0005524">
    <property type="term" value="F:ATP binding"/>
    <property type="evidence" value="ECO:0007669"/>
    <property type="project" value="UniProtKB-KW"/>
</dbReference>
<evidence type="ECO:0000313" key="11">
    <source>
        <dbReference type="Proteomes" id="UP000825179"/>
    </source>
</evidence>
<evidence type="ECO:0000259" key="9">
    <source>
        <dbReference type="PROSITE" id="PS51371"/>
    </source>
</evidence>
<sequence>MIYLAEMMTPVEKGLSFTSTVREALCYMQQTRLDTVPVMDSEGKLAGVFTRSRLYGLLLDGLSLDDVIGPYVRTDNLVALPINISPEELEEIIRHSQVGAGVVVDEQERVTGVLTRTGIVNALLRSTRSIKELATELEKVKQLESLLTTVIEHAYDGIVLVDQDGLITFMNSALTELFGIDPKACLGQHISHALPQLGLETVLSTKEASWSKLLEFRGIKYLVHRVPVMQQGHLIGAIGKVIYRHLSEVKHVLRQYEFKSSRASCEEKRSRFSFKDIISGNEQMLRLKRSVKKAARSDSTVLIRGESGTGKELFAHAIHEASFRREAPFVVINCAAIPEHLLESEFFGYAEGAFTGAKSKGKLGKFDLADGGTLFLDEVGDMSPSLQAKLLRVLQEREFYRVGGTEVIKVDVRIIAATNRPLEQMVEEGSFRRDLYYRLNVISVDIPPLRERKEDIPLLCEKLIPRLNRKLGTSIVSIDPAVMEILLAYDWPGNVRELENVLERSMTFAEHGQVTVEDLPDYIVRKVAHDPSGQAVKDQSHRDMGLLAQKEQEAIRQALKQTKGNKTKAAQLLGISRSVLYDKLKRFSL</sequence>
<dbReference type="FunFam" id="3.40.50.300:FF:000006">
    <property type="entry name" value="DNA-binding transcriptional regulator NtrC"/>
    <property type="match status" value="1"/>
</dbReference>
<keyword evidence="2" id="KW-0067">ATP-binding</keyword>
<name>A0A8X8IC83_CALTT</name>
<evidence type="ECO:0000256" key="5">
    <source>
        <dbReference type="ARBA" id="ARBA00023163"/>
    </source>
</evidence>
<dbReference type="Pfam" id="PF02954">
    <property type="entry name" value="HTH_8"/>
    <property type="match status" value="1"/>
</dbReference>
<dbReference type="InterPro" id="IPR013767">
    <property type="entry name" value="PAS_fold"/>
</dbReference>
<feature type="domain" description="PAS" evidence="8">
    <location>
        <begin position="143"/>
        <end position="188"/>
    </location>
</feature>
<dbReference type="SUPFAM" id="SSF54631">
    <property type="entry name" value="CBS-domain pair"/>
    <property type="match status" value="1"/>
</dbReference>
<dbReference type="PRINTS" id="PR01590">
    <property type="entry name" value="HTHFIS"/>
</dbReference>